<dbReference type="InterPro" id="IPR020846">
    <property type="entry name" value="MFS_dom"/>
</dbReference>
<dbReference type="AlphaFoldDB" id="A0A149TIV2"/>
<dbReference type="GO" id="GO:0016020">
    <property type="term" value="C:membrane"/>
    <property type="evidence" value="ECO:0007669"/>
    <property type="project" value="UniProtKB-SubCell"/>
</dbReference>
<dbReference type="Gene3D" id="1.20.1250.20">
    <property type="entry name" value="MFS general substrate transporter like domains"/>
    <property type="match status" value="1"/>
</dbReference>
<feature type="transmembrane region" description="Helical" evidence="7">
    <location>
        <begin position="313"/>
        <end position="332"/>
    </location>
</feature>
<dbReference type="InterPro" id="IPR036259">
    <property type="entry name" value="MFS_trans_sf"/>
</dbReference>
<evidence type="ECO:0000313" key="9">
    <source>
        <dbReference type="EMBL" id="KXV47866.1"/>
    </source>
</evidence>
<evidence type="ECO:0000259" key="8">
    <source>
        <dbReference type="PROSITE" id="PS50850"/>
    </source>
</evidence>
<evidence type="ECO:0000256" key="4">
    <source>
        <dbReference type="ARBA" id="ARBA00022692"/>
    </source>
</evidence>
<dbReference type="PROSITE" id="PS50850">
    <property type="entry name" value="MFS"/>
    <property type="match status" value="1"/>
</dbReference>
<dbReference type="CDD" id="cd17316">
    <property type="entry name" value="MFS_SV2_like"/>
    <property type="match status" value="1"/>
</dbReference>
<gene>
    <name evidence="9" type="ORF">AD945_09285</name>
</gene>
<dbReference type="PANTHER" id="PTHR23511:SF34">
    <property type="entry name" value="SYNAPTIC VESICLE GLYCOPROTEIN 2"/>
    <property type="match status" value="1"/>
</dbReference>
<keyword evidence="4 7" id="KW-0812">Transmembrane</keyword>
<dbReference type="PATRIC" id="fig|318683.6.peg.656"/>
<evidence type="ECO:0000256" key="5">
    <source>
        <dbReference type="ARBA" id="ARBA00022989"/>
    </source>
</evidence>
<feature type="transmembrane region" description="Helical" evidence="7">
    <location>
        <begin position="12"/>
        <end position="33"/>
    </location>
</feature>
<dbReference type="GO" id="GO:0022857">
    <property type="term" value="F:transmembrane transporter activity"/>
    <property type="evidence" value="ECO:0007669"/>
    <property type="project" value="InterPro"/>
</dbReference>
<feature type="transmembrane region" description="Helical" evidence="7">
    <location>
        <begin position="407"/>
        <end position="424"/>
    </location>
</feature>
<keyword evidence="5 7" id="KW-1133">Transmembrane helix</keyword>
<comment type="subcellular location">
    <subcellularLocation>
        <location evidence="1">Membrane</location>
        <topology evidence="1">Multi-pass membrane protein</topology>
    </subcellularLocation>
</comment>
<feature type="transmembrane region" description="Helical" evidence="7">
    <location>
        <begin position="139"/>
        <end position="161"/>
    </location>
</feature>
<evidence type="ECO:0000256" key="6">
    <source>
        <dbReference type="ARBA" id="ARBA00023136"/>
    </source>
</evidence>
<feature type="transmembrane region" description="Helical" evidence="7">
    <location>
        <begin position="288"/>
        <end position="306"/>
    </location>
</feature>
<dbReference type="Pfam" id="PF00083">
    <property type="entry name" value="Sugar_tr"/>
    <property type="match status" value="1"/>
</dbReference>
<feature type="transmembrane region" description="Helical" evidence="7">
    <location>
        <begin position="173"/>
        <end position="199"/>
    </location>
</feature>
<sequence>MLFDELSVQKFHFRVLIAGACGIFTDGYVLGSISPALPSLTSELHLGPHQTGLVASAPLAGLLVGSLLASPVLDRIGRRIPFAFDMMAFVVLALLHALVSDLASLLVLRFIIGCLLGLDYVAGKLYVSEFLPSASRGRLMSWLSVAWVGGYTSAYAIGYVLHLAWPQGTWKMIFISAAVPALCAAVLRYGMPESILWLVSQRRFGEARKIADRHFGAVDLPALGSGDSVSGRTGVMRRMVLLFSGVQGRHSLGATVFYVLHNVPYLVLSAFLPDVLRRAGLHDPFRSGLFYDALLVSGSVIGLWIVDRFTRRSLMMGSFILQGSCLFLISLFDPPPFITLTLLTAFGFILTAADCLTYVYPPEVFPTDLRATGVSLMVSSSRLVATVSTALFPAAIAAYGLSATLEAIAVLLFAGAVICGIWAPETQGKNLSA</sequence>
<comment type="caution">
    <text evidence="9">The sequence shown here is derived from an EMBL/GenBank/DDBJ whole genome shotgun (WGS) entry which is preliminary data.</text>
</comment>
<evidence type="ECO:0000256" key="3">
    <source>
        <dbReference type="ARBA" id="ARBA00022448"/>
    </source>
</evidence>
<evidence type="ECO:0000256" key="7">
    <source>
        <dbReference type="SAM" id="Phobius"/>
    </source>
</evidence>
<proteinExistence type="inferred from homology"/>
<evidence type="ECO:0000256" key="1">
    <source>
        <dbReference type="ARBA" id="ARBA00004141"/>
    </source>
</evidence>
<feature type="transmembrane region" description="Helical" evidence="7">
    <location>
        <begin position="80"/>
        <end position="99"/>
    </location>
</feature>
<feature type="transmembrane region" description="Helical" evidence="7">
    <location>
        <begin position="105"/>
        <end position="127"/>
    </location>
</feature>
<accession>A0A149TIV2</accession>
<comment type="similarity">
    <text evidence="2">Belongs to the major facilitator superfamily. Sugar transporter (TC 2.A.1.1) family.</text>
</comment>
<feature type="transmembrane region" description="Helical" evidence="7">
    <location>
        <begin position="338"/>
        <end position="360"/>
    </location>
</feature>
<feature type="transmembrane region" description="Helical" evidence="7">
    <location>
        <begin position="381"/>
        <end position="401"/>
    </location>
</feature>
<feature type="transmembrane region" description="Helical" evidence="7">
    <location>
        <begin position="53"/>
        <end position="73"/>
    </location>
</feature>
<reference evidence="9 10" key="1">
    <citation type="submission" date="2015-06" db="EMBL/GenBank/DDBJ databases">
        <title>Improved classification and identification of acetic acid bacteria using matrix-assisted laser desorption/ionization time-of-flight mass spectrometry; Gluconobacter nephelii and Gluconobacter uchimurae are later heterotypic synonyms of Gluconobacter japonicus and Gluconobacter oxydans, respectively.</title>
        <authorList>
            <person name="Li L."/>
            <person name="Cleenwerck I."/>
            <person name="De Vuyst L."/>
            <person name="Vandamme P."/>
        </authorList>
    </citation>
    <scope>NUCLEOTIDE SEQUENCE [LARGE SCALE GENOMIC DNA]</scope>
    <source>
        <strain evidence="9 10">LMG 1768</strain>
    </source>
</reference>
<protein>
    <recommendedName>
        <fullName evidence="8">Major facilitator superfamily (MFS) profile domain-containing protein</fullName>
    </recommendedName>
</protein>
<dbReference type="SUPFAM" id="SSF103473">
    <property type="entry name" value="MFS general substrate transporter"/>
    <property type="match status" value="1"/>
</dbReference>
<dbReference type="EMBL" id="LHZR01000107">
    <property type="protein sequence ID" value="KXV47866.1"/>
    <property type="molecule type" value="Genomic_DNA"/>
</dbReference>
<organism evidence="9 10">
    <name type="scientific">Gluconobacter albidus</name>
    <dbReference type="NCBI Taxonomy" id="318683"/>
    <lineage>
        <taxon>Bacteria</taxon>
        <taxon>Pseudomonadati</taxon>
        <taxon>Pseudomonadota</taxon>
        <taxon>Alphaproteobacteria</taxon>
        <taxon>Acetobacterales</taxon>
        <taxon>Acetobacteraceae</taxon>
        <taxon>Gluconobacter</taxon>
    </lineage>
</organism>
<feature type="domain" description="Major facilitator superfamily (MFS) profile" evidence="8">
    <location>
        <begin position="15"/>
        <end position="427"/>
    </location>
</feature>
<name>A0A149TIV2_9PROT</name>
<keyword evidence="6 7" id="KW-0472">Membrane</keyword>
<dbReference type="PANTHER" id="PTHR23511">
    <property type="entry name" value="SYNAPTIC VESICLE GLYCOPROTEIN 2"/>
    <property type="match status" value="1"/>
</dbReference>
<dbReference type="InterPro" id="IPR005828">
    <property type="entry name" value="MFS_sugar_transport-like"/>
</dbReference>
<keyword evidence="3" id="KW-0813">Transport</keyword>
<evidence type="ECO:0000256" key="2">
    <source>
        <dbReference type="ARBA" id="ARBA00010992"/>
    </source>
</evidence>
<dbReference type="RefSeq" id="WP_062108288.1">
    <property type="nucleotide sequence ID" value="NZ_LHZR01000107.1"/>
</dbReference>
<evidence type="ECO:0000313" key="10">
    <source>
        <dbReference type="Proteomes" id="UP000075636"/>
    </source>
</evidence>
<dbReference type="Proteomes" id="UP000075636">
    <property type="component" value="Unassembled WGS sequence"/>
</dbReference>